<dbReference type="EMBL" id="JAAAIP010000197">
    <property type="protein sequence ID" value="KAG0323053.1"/>
    <property type="molecule type" value="Genomic_DNA"/>
</dbReference>
<feature type="region of interest" description="Disordered" evidence="1">
    <location>
        <begin position="422"/>
        <end position="446"/>
    </location>
</feature>
<dbReference type="PROSITE" id="PS50280">
    <property type="entry name" value="SET"/>
    <property type="match status" value="1"/>
</dbReference>
<feature type="domain" description="SET" evidence="2">
    <location>
        <begin position="466"/>
        <end position="591"/>
    </location>
</feature>
<evidence type="ECO:0000259" key="2">
    <source>
        <dbReference type="PROSITE" id="PS50280"/>
    </source>
</evidence>
<dbReference type="OrthoDB" id="5560686at2759"/>
<sequence length="653" mass="70071">MTLPPSPHAYNAAVVSSSPPEFPPTSSPSQSPASGHATTAEASMPISTSTSTVDTIAADTGRTDAATSNATYTRHNAPKRSNFKPRWHTQPYMVFLALRSMPNHTAARQELINAAVALDRKFSAEKGLPRVFTGKTPQNSASACLTNNGDKYFIPFKPEGSRSTHFRLAYAPGDFDTAVKEYDRWMEKLIKHDWPLCFGVPKEGALPIHILEKQEQERMARLEQENAIQTTTATTMITTATTTATVTSAAGSDDPVSATAPLMTVTTAPTATVATPATIAATDVCSDNAPAEGASATTIASHSTEEGGDSTFANGEHVGDSKKRSPEPFDDGSVADARNSKKIKAELDSEETSIMGAGMLSTLELEQQKGPESKVTDKLAQLELKSNSSATSSIPSTPITTLAPEPESGLVVNFSASTSISATSPSATGASSKSAKPATPQPASEKVDEYRLEDLDLTQVPTCLADIVRVDKSTIPNSGNGLFAKINLPASTPLGFYFGVPMTENEFDSLKDGVGVASHYSIMYRRTVLDATDENGMPYSDPKGRLYCPFHFMNEDPSGNITFITGSVVNQVICQTVRDVKAGEELFVFYGKEVDRFWEKENEALNSSDAGAAEPKTGRARSQSRAPSPVRREDPTTDRPRRNNIYKPARYTR</sequence>
<dbReference type="SUPFAM" id="SSF82199">
    <property type="entry name" value="SET domain"/>
    <property type="match status" value="1"/>
</dbReference>
<comment type="caution">
    <text evidence="3">The sequence shown here is derived from an EMBL/GenBank/DDBJ whole genome shotgun (WGS) entry which is preliminary data.</text>
</comment>
<evidence type="ECO:0000256" key="1">
    <source>
        <dbReference type="SAM" id="MobiDB-lite"/>
    </source>
</evidence>
<feature type="compositionally biased region" description="Basic and acidic residues" evidence="1">
    <location>
        <begin position="630"/>
        <end position="641"/>
    </location>
</feature>
<dbReference type="AlphaFoldDB" id="A0A9P6RNJ3"/>
<dbReference type="InterPro" id="IPR001214">
    <property type="entry name" value="SET_dom"/>
</dbReference>
<dbReference type="Gene3D" id="2.170.270.10">
    <property type="entry name" value="SET domain"/>
    <property type="match status" value="1"/>
</dbReference>
<protein>
    <recommendedName>
        <fullName evidence="2">SET domain-containing protein</fullName>
    </recommendedName>
</protein>
<accession>A0A9P6RNJ3</accession>
<feature type="region of interest" description="Disordered" evidence="1">
    <location>
        <begin position="295"/>
        <end position="350"/>
    </location>
</feature>
<keyword evidence="4" id="KW-1185">Reference proteome</keyword>
<feature type="compositionally biased region" description="Polar residues" evidence="1">
    <location>
        <begin position="65"/>
        <end position="74"/>
    </location>
</feature>
<feature type="compositionally biased region" description="Basic and acidic residues" evidence="1">
    <location>
        <begin position="317"/>
        <end position="327"/>
    </location>
</feature>
<dbReference type="Pfam" id="PF00856">
    <property type="entry name" value="SET"/>
    <property type="match status" value="1"/>
</dbReference>
<feature type="region of interest" description="Disordered" evidence="1">
    <location>
        <begin position="1"/>
        <end position="85"/>
    </location>
</feature>
<proteinExistence type="predicted"/>
<organism evidence="3 4">
    <name type="scientific">Dissophora globulifera</name>
    <dbReference type="NCBI Taxonomy" id="979702"/>
    <lineage>
        <taxon>Eukaryota</taxon>
        <taxon>Fungi</taxon>
        <taxon>Fungi incertae sedis</taxon>
        <taxon>Mucoromycota</taxon>
        <taxon>Mortierellomycotina</taxon>
        <taxon>Mortierellomycetes</taxon>
        <taxon>Mortierellales</taxon>
        <taxon>Mortierellaceae</taxon>
        <taxon>Dissophora</taxon>
    </lineage>
</organism>
<reference evidence="3" key="1">
    <citation type="journal article" date="2020" name="Fungal Divers.">
        <title>Resolving the Mortierellaceae phylogeny through synthesis of multi-gene phylogenetics and phylogenomics.</title>
        <authorList>
            <person name="Vandepol N."/>
            <person name="Liber J."/>
            <person name="Desiro A."/>
            <person name="Na H."/>
            <person name="Kennedy M."/>
            <person name="Barry K."/>
            <person name="Grigoriev I.V."/>
            <person name="Miller A.N."/>
            <person name="O'Donnell K."/>
            <person name="Stajich J.E."/>
            <person name="Bonito G."/>
        </authorList>
    </citation>
    <scope>NUCLEOTIDE SEQUENCE</scope>
    <source>
        <strain evidence="3">REB-010B</strain>
    </source>
</reference>
<gene>
    <name evidence="3" type="ORF">BGZ99_002947</name>
</gene>
<feature type="compositionally biased region" description="Basic residues" evidence="1">
    <location>
        <begin position="76"/>
        <end position="85"/>
    </location>
</feature>
<dbReference type="Proteomes" id="UP000738325">
    <property type="component" value="Unassembled WGS sequence"/>
</dbReference>
<evidence type="ECO:0000313" key="3">
    <source>
        <dbReference type="EMBL" id="KAG0323053.1"/>
    </source>
</evidence>
<dbReference type="InterPro" id="IPR046341">
    <property type="entry name" value="SET_dom_sf"/>
</dbReference>
<evidence type="ECO:0000313" key="4">
    <source>
        <dbReference type="Proteomes" id="UP000738325"/>
    </source>
</evidence>
<feature type="region of interest" description="Disordered" evidence="1">
    <location>
        <begin position="604"/>
        <end position="653"/>
    </location>
</feature>
<dbReference type="SUPFAM" id="SSF64518">
    <property type="entry name" value="Phase 1 flagellin"/>
    <property type="match status" value="1"/>
</dbReference>
<name>A0A9P6RNJ3_9FUNG</name>
<feature type="compositionally biased region" description="Low complexity" evidence="1">
    <location>
        <begin position="422"/>
        <end position="444"/>
    </location>
</feature>
<feature type="compositionally biased region" description="Polar residues" evidence="1">
    <location>
        <begin position="36"/>
        <end position="54"/>
    </location>
</feature>